<evidence type="ECO:0000256" key="1">
    <source>
        <dbReference type="ARBA" id="ARBA00005104"/>
    </source>
</evidence>
<dbReference type="Pfam" id="PF01872">
    <property type="entry name" value="RibD_C"/>
    <property type="match status" value="1"/>
</dbReference>
<dbReference type="Gene3D" id="3.40.430.10">
    <property type="entry name" value="Dihydrofolate Reductase, subunit A"/>
    <property type="match status" value="1"/>
</dbReference>
<comment type="pathway">
    <text evidence="1">Cofactor biosynthesis; riboflavin biosynthesis.</text>
</comment>
<dbReference type="GO" id="GO:0009231">
    <property type="term" value="P:riboflavin biosynthetic process"/>
    <property type="evidence" value="ECO:0007669"/>
    <property type="project" value="InterPro"/>
</dbReference>
<evidence type="ECO:0000259" key="4">
    <source>
        <dbReference type="Pfam" id="PF01872"/>
    </source>
</evidence>
<dbReference type="SUPFAM" id="SSF53597">
    <property type="entry name" value="Dihydrofolate reductase-like"/>
    <property type="match status" value="1"/>
</dbReference>
<dbReference type="Proteomes" id="UP000265419">
    <property type="component" value="Unassembled WGS sequence"/>
</dbReference>
<dbReference type="GO" id="GO:0008703">
    <property type="term" value="F:5-amino-6-(5-phosphoribosylamino)uracil reductase activity"/>
    <property type="evidence" value="ECO:0007669"/>
    <property type="project" value="InterPro"/>
</dbReference>
<dbReference type="InterPro" id="IPR024072">
    <property type="entry name" value="DHFR-like_dom_sf"/>
</dbReference>
<protein>
    <submittedName>
        <fullName evidence="5">Pyrimidine reductase family protein</fullName>
    </submittedName>
</protein>
<proteinExistence type="predicted"/>
<keyword evidence="2" id="KW-0521">NADP</keyword>
<name>A0A399JBH8_9MICC</name>
<dbReference type="InterPro" id="IPR002734">
    <property type="entry name" value="RibDG_C"/>
</dbReference>
<gene>
    <name evidence="5" type="ORF">DWB68_06390</name>
</gene>
<organism evidence="5 6">
    <name type="scientific">Galactobacter valiniphilus</name>
    <dbReference type="NCBI Taxonomy" id="2676122"/>
    <lineage>
        <taxon>Bacteria</taxon>
        <taxon>Bacillati</taxon>
        <taxon>Actinomycetota</taxon>
        <taxon>Actinomycetes</taxon>
        <taxon>Micrococcales</taxon>
        <taxon>Micrococcaceae</taxon>
        <taxon>Galactobacter</taxon>
    </lineage>
</organism>
<sequence>MRLRAGPGADLPLVAMRRLLPTHPSPAAELSDEELLADAAAPAGDGVFVRFNMVTSLDGVGVLDGASAGLGTSADRRLFPRLRAVSDAIVVGSGTVRAEGYEGELLPPELRAWRTQHGLAERPVTVILSARASLSPEAPVFSSSPGPLLLLVGADAPAERVAALRAVAEVQALASLEPDAVSAALLARGLRHLHHEGGPRVLRDYLAAGAVDSLCLTLSPLLAPGRPAAGIDSSGDAAAPAWMSLHRLYEQDSTLLADYRPGASRA</sequence>
<evidence type="ECO:0000313" key="6">
    <source>
        <dbReference type="Proteomes" id="UP000265419"/>
    </source>
</evidence>
<keyword evidence="6" id="KW-1185">Reference proteome</keyword>
<accession>A0A399JBH8</accession>
<evidence type="ECO:0000256" key="2">
    <source>
        <dbReference type="ARBA" id="ARBA00022857"/>
    </source>
</evidence>
<dbReference type="InterPro" id="IPR050765">
    <property type="entry name" value="Riboflavin_Biosynth_HTPR"/>
</dbReference>
<comment type="caution">
    <text evidence="5">The sequence shown here is derived from an EMBL/GenBank/DDBJ whole genome shotgun (WGS) entry which is preliminary data.</text>
</comment>
<evidence type="ECO:0000313" key="5">
    <source>
        <dbReference type="EMBL" id="RII42574.1"/>
    </source>
</evidence>
<keyword evidence="3" id="KW-0560">Oxidoreductase</keyword>
<evidence type="ECO:0000256" key="3">
    <source>
        <dbReference type="ARBA" id="ARBA00023002"/>
    </source>
</evidence>
<reference evidence="5 6" key="1">
    <citation type="submission" date="2018-07" db="EMBL/GenBank/DDBJ databases">
        <title>Arthrobacter sp. nov., isolated from raw cow's milk with high bacterial count.</title>
        <authorList>
            <person name="Hahne J."/>
            <person name="Isele D."/>
            <person name="Lipski A."/>
        </authorList>
    </citation>
    <scope>NUCLEOTIDE SEQUENCE [LARGE SCALE GENOMIC DNA]</scope>
    <source>
        <strain evidence="5 6">JZ R-35</strain>
    </source>
</reference>
<dbReference type="PANTHER" id="PTHR38011">
    <property type="entry name" value="DIHYDROFOLATE REDUCTASE FAMILY PROTEIN (AFU_ORTHOLOGUE AFUA_8G06820)"/>
    <property type="match status" value="1"/>
</dbReference>
<dbReference type="EMBL" id="QQXK01000010">
    <property type="protein sequence ID" value="RII42574.1"/>
    <property type="molecule type" value="Genomic_DNA"/>
</dbReference>
<dbReference type="PANTHER" id="PTHR38011:SF7">
    <property type="entry name" value="2,5-DIAMINO-6-RIBOSYLAMINO-4(3H)-PYRIMIDINONE 5'-PHOSPHATE REDUCTASE"/>
    <property type="match status" value="1"/>
</dbReference>
<dbReference type="AlphaFoldDB" id="A0A399JBH8"/>
<feature type="domain" description="Bacterial bifunctional deaminase-reductase C-terminal" evidence="4">
    <location>
        <begin position="48"/>
        <end position="222"/>
    </location>
</feature>